<feature type="region of interest" description="Disordered" evidence="2">
    <location>
        <begin position="621"/>
        <end position="718"/>
    </location>
</feature>
<feature type="compositionally biased region" description="Basic and acidic residues" evidence="2">
    <location>
        <begin position="706"/>
        <end position="718"/>
    </location>
</feature>
<reference evidence="4" key="1">
    <citation type="submission" date="2014-11" db="EMBL/GenBank/DDBJ databases">
        <authorList>
            <person name="Otto D Thomas"/>
            <person name="Naeem Raeece"/>
        </authorList>
    </citation>
    <scope>NUCLEOTIDE SEQUENCE</scope>
</reference>
<keyword evidence="3" id="KW-0472">Membrane</keyword>
<organism evidence="4">
    <name type="scientific">Chromera velia CCMP2878</name>
    <dbReference type="NCBI Taxonomy" id="1169474"/>
    <lineage>
        <taxon>Eukaryota</taxon>
        <taxon>Sar</taxon>
        <taxon>Alveolata</taxon>
        <taxon>Colpodellida</taxon>
        <taxon>Chromeraceae</taxon>
        <taxon>Chromera</taxon>
    </lineage>
</organism>
<dbReference type="EMBL" id="CDMZ01003608">
    <property type="protein sequence ID" value="CEM46988.1"/>
    <property type="molecule type" value="Genomic_DNA"/>
</dbReference>
<evidence type="ECO:0000256" key="1">
    <source>
        <dbReference type="SAM" id="Coils"/>
    </source>
</evidence>
<evidence type="ECO:0000256" key="2">
    <source>
        <dbReference type="SAM" id="MobiDB-lite"/>
    </source>
</evidence>
<feature type="coiled-coil region" evidence="1">
    <location>
        <begin position="345"/>
        <end position="424"/>
    </location>
</feature>
<feature type="compositionally biased region" description="Basic and acidic residues" evidence="2">
    <location>
        <begin position="71"/>
        <end position="83"/>
    </location>
</feature>
<feature type="transmembrane region" description="Helical" evidence="3">
    <location>
        <begin position="571"/>
        <end position="591"/>
    </location>
</feature>
<gene>
    <name evidence="4" type="ORF">Cvel_30681</name>
</gene>
<feature type="region of interest" description="Disordered" evidence="2">
    <location>
        <begin position="264"/>
        <end position="312"/>
    </location>
</feature>
<accession>A0A0G4HRQ0</accession>
<protein>
    <submittedName>
        <fullName evidence="4">Uncharacterized protein</fullName>
    </submittedName>
</protein>
<keyword evidence="3" id="KW-1133">Transmembrane helix</keyword>
<evidence type="ECO:0000256" key="3">
    <source>
        <dbReference type="SAM" id="Phobius"/>
    </source>
</evidence>
<proteinExistence type="predicted"/>
<keyword evidence="1" id="KW-0175">Coiled coil</keyword>
<feature type="region of interest" description="Disordered" evidence="2">
    <location>
        <begin position="1"/>
        <end position="24"/>
    </location>
</feature>
<dbReference type="AlphaFoldDB" id="A0A0G4HRQ0"/>
<evidence type="ECO:0000313" key="4">
    <source>
        <dbReference type="EMBL" id="CEM46988.1"/>
    </source>
</evidence>
<feature type="compositionally biased region" description="Low complexity" evidence="2">
    <location>
        <begin position="655"/>
        <end position="665"/>
    </location>
</feature>
<feature type="transmembrane region" description="Helical" evidence="3">
    <location>
        <begin position="538"/>
        <end position="559"/>
    </location>
</feature>
<dbReference type="VEuPathDB" id="CryptoDB:Cvel_30681"/>
<keyword evidence="3" id="KW-0812">Transmembrane</keyword>
<feature type="region of interest" description="Disordered" evidence="2">
    <location>
        <begin position="71"/>
        <end position="108"/>
    </location>
</feature>
<name>A0A0G4HRQ0_9ALVE</name>
<sequence>MPPCTNPKVMNSVQTHRDRDKQRRRLRTSTRIYMGRVATTELADKMLDAMQRVIGLDVPVDPEVFRETLRELQNDEDFTKETEGGTEENSQGDQKEGETKGGRIGSGAPFESSVLDKFKAQALNQNFAGRRLLAENGRRLYGFSEDEVRQILYAGVEGMDGPSPSSPPSFSASPSALLLGAPDASLKADGQTLSEMQQRVKQLRLELRADVESARVNLAQMAAKEQQMENLVGQLEAVLQRTRVEAEKQKRQIFDKYFRPLLGVDKEKGQQGGDTQGEEKGDVGGPAGVEGESGEKGEDEEDEASGAGGVGKDELQKLRLSQLSKGIPPAIVSGLAQKDPSLQLLEEAQKDYIRLYRRRRQVEQLEKEVTNKKEQLGGARRDLQAARDDSNRLAAQAKQELIAAEKQEKEVREAEEAKRKENDMLGLPLVDGGLGGDGGGGLMPFVHLPVEVQKKQIRSAASKFFKSADELRSFVETIDSVKDFNERLPPDLMTWMADRSKKGEPMSPADFPDFVRIPRKNLYLKLTLLPWLPFERQLAFFAGAFAGLFSIFSLLSLAFRSVQGGTPVTVFDTNLLGLAGLLSAVGFVEFFKISEMFADMEGDEIVKLDLSKEKQARLRADLQRNPRLAAPDSRTAKSLSREGGEKQEEAEEVTAAEGGAGVEEQPSGAPRYAATPRRSPDAFSGFSSVPVGAEASPVAARTGRSMRRDRPKGDGGQS</sequence>
<feature type="coiled-coil region" evidence="1">
    <location>
        <begin position="186"/>
        <end position="252"/>
    </location>
</feature>